<dbReference type="InterPro" id="IPR001460">
    <property type="entry name" value="PCN-bd_Tpept"/>
</dbReference>
<dbReference type="Gene3D" id="3.90.1310.10">
    <property type="entry name" value="Penicillin-binding protein 2a (Domain 2)"/>
    <property type="match status" value="1"/>
</dbReference>
<feature type="transmembrane region" description="Helical" evidence="4">
    <location>
        <begin position="49"/>
        <end position="68"/>
    </location>
</feature>
<keyword evidence="3 4" id="KW-0472">Membrane</keyword>
<dbReference type="InterPro" id="IPR005311">
    <property type="entry name" value="PBP_dimer"/>
</dbReference>
<dbReference type="SUPFAM" id="SSF56601">
    <property type="entry name" value="beta-lactamase/transpeptidase-like"/>
    <property type="match status" value="1"/>
</dbReference>
<evidence type="ECO:0000313" key="7">
    <source>
        <dbReference type="EMBL" id="SEM53739.1"/>
    </source>
</evidence>
<dbReference type="InterPro" id="IPR036138">
    <property type="entry name" value="PBP_dimer_sf"/>
</dbReference>
<feature type="domain" description="Penicillin-binding protein dimerisation" evidence="6">
    <location>
        <begin position="88"/>
        <end position="223"/>
    </location>
</feature>
<keyword evidence="2" id="KW-0645">Protease</keyword>
<dbReference type="Pfam" id="PF00905">
    <property type="entry name" value="Transpeptidase"/>
    <property type="match status" value="1"/>
</dbReference>
<keyword evidence="4" id="KW-1133">Transmembrane helix</keyword>
<evidence type="ECO:0000259" key="6">
    <source>
        <dbReference type="Pfam" id="PF03717"/>
    </source>
</evidence>
<dbReference type="EMBL" id="FOCI01000001">
    <property type="protein sequence ID" value="SEM53739.1"/>
    <property type="molecule type" value="Genomic_DNA"/>
</dbReference>
<dbReference type="Pfam" id="PF03717">
    <property type="entry name" value="PBP_dimer"/>
    <property type="match status" value="1"/>
</dbReference>
<evidence type="ECO:0000256" key="3">
    <source>
        <dbReference type="ARBA" id="ARBA00023136"/>
    </source>
</evidence>
<dbReference type="AlphaFoldDB" id="A0A1H7Z8D3"/>
<keyword evidence="4" id="KW-0812">Transmembrane</keyword>
<evidence type="ECO:0000256" key="4">
    <source>
        <dbReference type="SAM" id="Phobius"/>
    </source>
</evidence>
<dbReference type="RefSeq" id="WP_089898204.1">
    <property type="nucleotide sequence ID" value="NZ_FOCI01000001.1"/>
</dbReference>
<organism evidence="7 8">
    <name type="scientific">Loktanella fryxellensis</name>
    <dbReference type="NCBI Taxonomy" id="245187"/>
    <lineage>
        <taxon>Bacteria</taxon>
        <taxon>Pseudomonadati</taxon>
        <taxon>Pseudomonadota</taxon>
        <taxon>Alphaproteobacteria</taxon>
        <taxon>Rhodobacterales</taxon>
        <taxon>Roseobacteraceae</taxon>
        <taxon>Loktanella</taxon>
    </lineage>
</organism>
<proteinExistence type="predicted"/>
<dbReference type="PANTHER" id="PTHR30627">
    <property type="entry name" value="PEPTIDOGLYCAN D,D-TRANSPEPTIDASE"/>
    <property type="match status" value="1"/>
</dbReference>
<dbReference type="GO" id="GO:0004180">
    <property type="term" value="F:carboxypeptidase activity"/>
    <property type="evidence" value="ECO:0007669"/>
    <property type="project" value="UniProtKB-KW"/>
</dbReference>
<comment type="subcellular location">
    <subcellularLocation>
        <location evidence="1">Membrane</location>
    </subcellularLocation>
</comment>
<name>A0A1H7Z8D3_9RHOB</name>
<keyword evidence="7" id="KW-0132">Cell division</keyword>
<keyword evidence="8" id="KW-1185">Reference proteome</keyword>
<dbReference type="PANTHER" id="PTHR30627:SF1">
    <property type="entry name" value="PEPTIDOGLYCAN D,D-TRANSPEPTIDASE FTSI"/>
    <property type="match status" value="1"/>
</dbReference>
<gene>
    <name evidence="7" type="ORF">SAMN04488003_101456</name>
</gene>
<feature type="domain" description="Penicillin-binding protein transpeptidase" evidence="5">
    <location>
        <begin position="262"/>
        <end position="551"/>
    </location>
</feature>
<dbReference type="InterPro" id="IPR012338">
    <property type="entry name" value="Beta-lactam/transpept-like"/>
</dbReference>
<dbReference type="OrthoDB" id="9789078at2"/>
<evidence type="ECO:0000313" key="8">
    <source>
        <dbReference type="Proteomes" id="UP000199585"/>
    </source>
</evidence>
<keyword evidence="2" id="KW-0121">Carboxypeptidase</keyword>
<dbReference type="Proteomes" id="UP000199585">
    <property type="component" value="Unassembled WGS sequence"/>
</dbReference>
<protein>
    <submittedName>
        <fullName evidence="7">Cell division protein FtsI (Penicillin-binding protein 3)</fullName>
    </submittedName>
</protein>
<dbReference type="GO" id="GO:0051301">
    <property type="term" value="P:cell division"/>
    <property type="evidence" value="ECO:0007669"/>
    <property type="project" value="UniProtKB-KW"/>
</dbReference>
<evidence type="ECO:0000256" key="1">
    <source>
        <dbReference type="ARBA" id="ARBA00004370"/>
    </source>
</evidence>
<dbReference type="GO" id="GO:0005886">
    <property type="term" value="C:plasma membrane"/>
    <property type="evidence" value="ECO:0007669"/>
    <property type="project" value="TreeGrafter"/>
</dbReference>
<keyword evidence="2" id="KW-0378">Hydrolase</keyword>
<reference evidence="7 8" key="1">
    <citation type="submission" date="2016-10" db="EMBL/GenBank/DDBJ databases">
        <authorList>
            <person name="de Groot N.N."/>
        </authorList>
    </citation>
    <scope>NUCLEOTIDE SEQUENCE [LARGE SCALE GENOMIC DNA]</scope>
    <source>
        <strain evidence="7 8">DSM 16213</strain>
    </source>
</reference>
<dbReference type="STRING" id="245187.SAMN04488003_101456"/>
<dbReference type="GO" id="GO:0071555">
    <property type="term" value="P:cell wall organization"/>
    <property type="evidence" value="ECO:0007669"/>
    <property type="project" value="TreeGrafter"/>
</dbReference>
<dbReference type="Gene3D" id="3.30.450.330">
    <property type="match status" value="1"/>
</dbReference>
<accession>A0A1H7Z8D3</accession>
<keyword evidence="7" id="KW-0131">Cell cycle</keyword>
<dbReference type="InterPro" id="IPR050515">
    <property type="entry name" value="Beta-lactam/transpept"/>
</dbReference>
<dbReference type="Gene3D" id="3.40.710.10">
    <property type="entry name" value="DD-peptidase/beta-lactamase superfamily"/>
    <property type="match status" value="1"/>
</dbReference>
<dbReference type="SUPFAM" id="SSF56519">
    <property type="entry name" value="Penicillin binding protein dimerisation domain"/>
    <property type="match status" value="1"/>
</dbReference>
<evidence type="ECO:0000256" key="2">
    <source>
        <dbReference type="ARBA" id="ARBA00022645"/>
    </source>
</evidence>
<sequence length="594" mass="63891">MIRTPLRPLARILKARERGEDPGAIAAENLRLRHEAIADKARNRAESRLLILGGFFAVAFMAVGLRMGTIAATMPEEPRSAAAGNPIIGQRADIVDRNGRILATNLATHSLYAQPQHLIDPLGAAAQLKAIFPELDQERLIKDFTGARKFVWIRRQLSPEQMQQVHDIGSPGLLFGPRDMRLYPNGPIAAHILGGASYGREDVASAEVIGTAGIERQFDTLLRDPANEGQPLELSLDLTVQAATEEVLDGGMKLLNAKGAASVLMDIHTGEVIAMASLPDFDPNTRPQVLLTGDQSDSPLFNRAVQGVYELGSTYKIFAIAQAMELGLINPDSMIDTKGPLTWGRFRIRDSHSMPPVMSATDIIVESSNVGTGRIALQIGGDRQRDFLASLGLTEPTRIELSEAPSGRPLLPPKWSEVSTMTISFGHGISDSPLHLAAAYASLLNGGTRIEPTLLRAAGPQNGPHVVRPEVSARSLSMLRQVVTRGTASMGDVEGYLVAGKTGTADKPMERGGGYYDDKVISTFATVFPANDPKYVLIVTLDEPSENSGSEPRRTAGWTAVPVAAEMIRRVAPLLGLRPQIEPETLASVTLTSN</sequence>
<dbReference type="GO" id="GO:0008658">
    <property type="term" value="F:penicillin binding"/>
    <property type="evidence" value="ECO:0007669"/>
    <property type="project" value="InterPro"/>
</dbReference>
<evidence type="ECO:0000259" key="5">
    <source>
        <dbReference type="Pfam" id="PF00905"/>
    </source>
</evidence>